<evidence type="ECO:0000256" key="2">
    <source>
        <dbReference type="SAM" id="MobiDB-lite"/>
    </source>
</evidence>
<feature type="region of interest" description="Disordered" evidence="2">
    <location>
        <begin position="75"/>
        <end position="102"/>
    </location>
</feature>
<name>A0A139AIA9_GONPJ</name>
<dbReference type="Proteomes" id="UP000070544">
    <property type="component" value="Unassembled WGS sequence"/>
</dbReference>
<dbReference type="InterPro" id="IPR015943">
    <property type="entry name" value="WD40/YVTN_repeat-like_dom_sf"/>
</dbReference>
<evidence type="ECO:0000313" key="4">
    <source>
        <dbReference type="Proteomes" id="UP000070544"/>
    </source>
</evidence>
<sequence length="400" mass="42617">MHHRRVLQEKALLVKQLAATQKQVEEAKADAEAWKRKAEEKTREAAVAGAERERLRAAVEKGTAGVTAVVGESRVKQLGAGERERKEDKTRQQAGKPKGKTELFQLLMRSKLTQINTAGIQAKPGPPAKPSTNAPSAPPSEPALRPPAGFPTQDLPLPYTLPLPNLRLPLAPATRIQAHAHPSAATTGSPTSTPVRLAYHPRRDVLASASKAGWAVWGVKETADGGAKRMDKAVEGEESCDAVGMNGRFPHLATAHTFGSSGVVKVWDLAAPASPGGSGSGKDPVAALLRLSRPATCLAYHVGGELMAVAEAGGAVRVWDVARLVLRTILCGWALRLDTPIEKHQVDPPHNPPPHLALPHIPLIPSLLHPPPDHILLGHGFADRPAYSHHRAVVGPWRGV</sequence>
<dbReference type="EMBL" id="KQ965752">
    <property type="protein sequence ID" value="KXS16439.1"/>
    <property type="molecule type" value="Genomic_DNA"/>
</dbReference>
<feature type="compositionally biased region" description="Pro residues" evidence="2">
    <location>
        <begin position="136"/>
        <end position="149"/>
    </location>
</feature>
<feature type="region of interest" description="Disordered" evidence="2">
    <location>
        <begin position="119"/>
        <end position="156"/>
    </location>
</feature>
<gene>
    <name evidence="3" type="ORF">M427DRAFT_290631</name>
</gene>
<protein>
    <recommendedName>
        <fullName evidence="5">WD40 repeat-like protein</fullName>
    </recommendedName>
</protein>
<proteinExistence type="predicted"/>
<dbReference type="STRING" id="1344416.A0A139AIA9"/>
<keyword evidence="1" id="KW-0175">Coiled coil</keyword>
<organism evidence="3 4">
    <name type="scientific">Gonapodya prolifera (strain JEL478)</name>
    <name type="common">Monoblepharis prolifera</name>
    <dbReference type="NCBI Taxonomy" id="1344416"/>
    <lineage>
        <taxon>Eukaryota</taxon>
        <taxon>Fungi</taxon>
        <taxon>Fungi incertae sedis</taxon>
        <taxon>Chytridiomycota</taxon>
        <taxon>Chytridiomycota incertae sedis</taxon>
        <taxon>Monoblepharidomycetes</taxon>
        <taxon>Monoblepharidales</taxon>
        <taxon>Gonapodyaceae</taxon>
        <taxon>Gonapodya</taxon>
    </lineage>
</organism>
<evidence type="ECO:0008006" key="5">
    <source>
        <dbReference type="Google" id="ProtNLM"/>
    </source>
</evidence>
<evidence type="ECO:0000256" key="1">
    <source>
        <dbReference type="SAM" id="Coils"/>
    </source>
</evidence>
<keyword evidence="4" id="KW-1185">Reference proteome</keyword>
<dbReference type="SUPFAM" id="SSF117289">
    <property type="entry name" value="Nucleoporin domain"/>
    <property type="match status" value="1"/>
</dbReference>
<dbReference type="Gene3D" id="2.130.10.10">
    <property type="entry name" value="YVTN repeat-like/Quinoprotein amine dehydrogenase"/>
    <property type="match status" value="1"/>
</dbReference>
<evidence type="ECO:0000313" key="3">
    <source>
        <dbReference type="EMBL" id="KXS16439.1"/>
    </source>
</evidence>
<feature type="coiled-coil region" evidence="1">
    <location>
        <begin position="10"/>
        <end position="44"/>
    </location>
</feature>
<reference evidence="3 4" key="1">
    <citation type="journal article" date="2015" name="Genome Biol. Evol.">
        <title>Phylogenomic analyses indicate that early fungi evolved digesting cell walls of algal ancestors of land plants.</title>
        <authorList>
            <person name="Chang Y."/>
            <person name="Wang S."/>
            <person name="Sekimoto S."/>
            <person name="Aerts A.L."/>
            <person name="Choi C."/>
            <person name="Clum A."/>
            <person name="LaButti K.M."/>
            <person name="Lindquist E.A."/>
            <person name="Yee Ngan C."/>
            <person name="Ohm R.A."/>
            <person name="Salamov A.A."/>
            <person name="Grigoriev I.V."/>
            <person name="Spatafora J.W."/>
            <person name="Berbee M.L."/>
        </authorList>
    </citation>
    <scope>NUCLEOTIDE SEQUENCE [LARGE SCALE GENOMIC DNA]</scope>
    <source>
        <strain evidence="3 4">JEL478</strain>
    </source>
</reference>
<accession>A0A139AIA9</accession>
<feature type="compositionally biased region" description="Basic and acidic residues" evidence="2">
    <location>
        <begin position="81"/>
        <end position="91"/>
    </location>
</feature>
<dbReference type="AlphaFoldDB" id="A0A139AIA9"/>